<sequence>MEAVLLCSKVVPRATTPFEESRKFSFRHLNKHLKCNSIRADSRTTPLLPSFEAVKSQSIWRGASFPVRKGSWVSPRCSISSSTVSDSDNPFLSQFKTFSFGSLVEKVRDLKKVKPIDVAKLTLLLSVLTLAAKKIATLALDPFFWMYFSWTWLFWPWFIAFGLAGYGIYCFRKHWIGEANAFEQLGIVSSVFTWLTLVPPAYFNGYLEGWPYVFFLAYHYFFFFNVTVRKRLYGDYYARSHDPKWDVNTPLWSRVLFGVGVMVGHWLAAFEGPELHRLPGGWTNFGPYRWVRHPIYASTMLLFATYCTALRAPLSLLFLLAVSLVYYNKKAKLEEELMVENFGQSYSDYADKVRHKFIPFVY</sequence>
<evidence type="ECO:0000313" key="11">
    <source>
        <dbReference type="RefSeq" id="XP_010455103.1"/>
    </source>
</evidence>
<protein>
    <submittedName>
        <fullName evidence="11">Uncharacterized protein LOC104736740 isoform X2</fullName>
    </submittedName>
</protein>
<dbReference type="RefSeq" id="XP_010455103.1">
    <property type="nucleotide sequence ID" value="XM_010456801.2"/>
</dbReference>
<keyword evidence="4 9" id="KW-1133">Transmembrane helix</keyword>
<evidence type="ECO:0000256" key="5">
    <source>
        <dbReference type="ARBA" id="ARBA00023098"/>
    </source>
</evidence>
<comment type="subcellular location">
    <subcellularLocation>
        <location evidence="1">Endomembrane system</location>
        <topology evidence="1">Multi-pass membrane protein</topology>
    </subcellularLocation>
</comment>
<keyword evidence="10" id="KW-1185">Reference proteome</keyword>
<evidence type="ECO:0000313" key="10">
    <source>
        <dbReference type="Proteomes" id="UP000694864"/>
    </source>
</evidence>
<evidence type="ECO:0000256" key="2">
    <source>
        <dbReference type="ARBA" id="ARBA00022516"/>
    </source>
</evidence>
<name>A0ABM0VET8_CAMSA</name>
<keyword evidence="5" id="KW-0443">Lipid metabolism</keyword>
<evidence type="ECO:0000256" key="3">
    <source>
        <dbReference type="ARBA" id="ARBA00022692"/>
    </source>
</evidence>
<dbReference type="InterPro" id="IPR007318">
    <property type="entry name" value="Phopholipid_MeTrfase"/>
</dbReference>
<feature type="transmembrane region" description="Helical" evidence="9">
    <location>
        <begin position="181"/>
        <end position="203"/>
    </location>
</feature>
<evidence type="ECO:0000256" key="4">
    <source>
        <dbReference type="ARBA" id="ARBA00022989"/>
    </source>
</evidence>
<accession>A0ABM0VET8</accession>
<keyword evidence="7" id="KW-0594">Phospholipid biosynthesis</keyword>
<keyword evidence="8" id="KW-1208">Phospholipid metabolism</keyword>
<evidence type="ECO:0000256" key="1">
    <source>
        <dbReference type="ARBA" id="ARBA00004127"/>
    </source>
</evidence>
<evidence type="ECO:0000256" key="9">
    <source>
        <dbReference type="SAM" id="Phobius"/>
    </source>
</evidence>
<evidence type="ECO:0000256" key="6">
    <source>
        <dbReference type="ARBA" id="ARBA00023136"/>
    </source>
</evidence>
<dbReference type="Gene3D" id="1.20.120.1630">
    <property type="match status" value="1"/>
</dbReference>
<dbReference type="GeneID" id="104736740"/>
<keyword evidence="3 9" id="KW-0812">Transmembrane</keyword>
<gene>
    <name evidence="11" type="primary">LOC104736740</name>
</gene>
<evidence type="ECO:0000256" key="8">
    <source>
        <dbReference type="ARBA" id="ARBA00023264"/>
    </source>
</evidence>
<feature type="transmembrane region" description="Helical" evidence="9">
    <location>
        <begin position="249"/>
        <end position="268"/>
    </location>
</feature>
<evidence type="ECO:0000256" key="7">
    <source>
        <dbReference type="ARBA" id="ARBA00023209"/>
    </source>
</evidence>
<keyword evidence="2" id="KW-0444">Lipid biosynthesis</keyword>
<keyword evidence="6 9" id="KW-0472">Membrane</keyword>
<reference evidence="10" key="1">
    <citation type="journal article" date="2014" name="Nat. Commun.">
        <title>The emerging biofuel crop Camelina sativa retains a highly undifferentiated hexaploid genome structure.</title>
        <authorList>
            <person name="Kagale S."/>
            <person name="Koh C."/>
            <person name="Nixon J."/>
            <person name="Bollina V."/>
            <person name="Clarke W.E."/>
            <person name="Tuteja R."/>
            <person name="Spillane C."/>
            <person name="Robinson S.J."/>
            <person name="Links M.G."/>
            <person name="Clarke C."/>
            <person name="Higgins E.E."/>
            <person name="Huebert T."/>
            <person name="Sharpe A.G."/>
            <person name="Parkin I.A."/>
        </authorList>
    </citation>
    <scope>NUCLEOTIDE SEQUENCE [LARGE SCALE GENOMIC DNA]</scope>
    <source>
        <strain evidence="10">cv. DH55</strain>
    </source>
</reference>
<dbReference type="PANTHER" id="PTHR12714:SF11">
    <property type="entry name" value="PROTEIN C-TERMINAL S-ISOPRENYLCYSTEINE CARBOXYL O-METHYLTRANSFERASE"/>
    <property type="match status" value="1"/>
</dbReference>
<dbReference type="Proteomes" id="UP000694864">
    <property type="component" value="Chromosome 2"/>
</dbReference>
<feature type="transmembrane region" description="Helical" evidence="9">
    <location>
        <begin position="295"/>
        <end position="327"/>
    </location>
</feature>
<feature type="transmembrane region" description="Helical" evidence="9">
    <location>
        <begin position="118"/>
        <end position="140"/>
    </location>
</feature>
<feature type="transmembrane region" description="Helical" evidence="9">
    <location>
        <begin position="152"/>
        <end position="169"/>
    </location>
</feature>
<organism evidence="10 11">
    <name type="scientific">Camelina sativa</name>
    <name type="common">False flax</name>
    <name type="synonym">Myagrum sativum</name>
    <dbReference type="NCBI Taxonomy" id="90675"/>
    <lineage>
        <taxon>Eukaryota</taxon>
        <taxon>Viridiplantae</taxon>
        <taxon>Streptophyta</taxon>
        <taxon>Embryophyta</taxon>
        <taxon>Tracheophyta</taxon>
        <taxon>Spermatophyta</taxon>
        <taxon>Magnoliopsida</taxon>
        <taxon>eudicotyledons</taxon>
        <taxon>Gunneridae</taxon>
        <taxon>Pentapetalae</taxon>
        <taxon>rosids</taxon>
        <taxon>malvids</taxon>
        <taxon>Brassicales</taxon>
        <taxon>Brassicaceae</taxon>
        <taxon>Camelineae</taxon>
        <taxon>Camelina</taxon>
    </lineage>
</organism>
<dbReference type="Pfam" id="PF04191">
    <property type="entry name" value="PEMT"/>
    <property type="match status" value="1"/>
</dbReference>
<reference evidence="11" key="2">
    <citation type="submission" date="2025-08" db="UniProtKB">
        <authorList>
            <consortium name="RefSeq"/>
        </authorList>
    </citation>
    <scope>IDENTIFICATION</scope>
    <source>
        <tissue evidence="11">Leaf</tissue>
    </source>
</reference>
<feature type="transmembrane region" description="Helical" evidence="9">
    <location>
        <begin position="209"/>
        <end position="228"/>
    </location>
</feature>
<proteinExistence type="predicted"/>
<dbReference type="PANTHER" id="PTHR12714">
    <property type="entry name" value="PROTEIN-S ISOPRENYLCYSTEINE O-METHYLTRANSFERASE"/>
    <property type="match status" value="1"/>
</dbReference>